<feature type="compositionally biased region" description="Low complexity" evidence="1">
    <location>
        <begin position="1"/>
        <end position="15"/>
    </location>
</feature>
<reference evidence="2" key="1">
    <citation type="submission" date="2021-01" db="EMBL/GenBank/DDBJ databases">
        <authorList>
            <person name="Corre E."/>
            <person name="Pelletier E."/>
            <person name="Niang G."/>
            <person name="Scheremetjew M."/>
            <person name="Finn R."/>
            <person name="Kale V."/>
            <person name="Holt S."/>
            <person name="Cochrane G."/>
            <person name="Meng A."/>
            <person name="Brown T."/>
            <person name="Cohen L."/>
        </authorList>
    </citation>
    <scope>NUCLEOTIDE SEQUENCE</scope>
    <source>
        <strain evidence="2">CCMP2084</strain>
    </source>
</reference>
<evidence type="ECO:0000256" key="1">
    <source>
        <dbReference type="SAM" id="MobiDB-lite"/>
    </source>
</evidence>
<dbReference type="AlphaFoldDB" id="A0A7S2UBN6"/>
<protein>
    <submittedName>
        <fullName evidence="2">Uncharacterized protein</fullName>
    </submittedName>
</protein>
<organism evidence="2">
    <name type="scientific">Attheya septentrionalis</name>
    <dbReference type="NCBI Taxonomy" id="420275"/>
    <lineage>
        <taxon>Eukaryota</taxon>
        <taxon>Sar</taxon>
        <taxon>Stramenopiles</taxon>
        <taxon>Ochrophyta</taxon>
        <taxon>Bacillariophyta</taxon>
        <taxon>Coscinodiscophyceae</taxon>
        <taxon>Chaetocerotophycidae</taxon>
        <taxon>Chaetocerotales</taxon>
        <taxon>Attheyaceae</taxon>
        <taxon>Attheya</taxon>
    </lineage>
</organism>
<sequence>MEMAPPARRVSPARALGAPDVDPIAAEPATPMKSPNNVERATPVEAADASDSGTRLKSEEGNTKAATITTVSVEALRGTDGLDFECHAAVIRAQQEKSFIVKSMPWLFGGKRPFFAYGECSRYVAVKGCSCFVYIHKEDAEPLYAIFLENVVAEIEDPEHPHPNSVTLSPWTRQMSKEDVVTVLLKRSNGMLLYQVTFDISKENSMAANNFVSTVNGSGTIEKGIEKGVWKGTKSSSSTLVHATTIDK</sequence>
<accession>A0A7S2UBN6</accession>
<evidence type="ECO:0000313" key="2">
    <source>
        <dbReference type="EMBL" id="CAD9813161.1"/>
    </source>
</evidence>
<dbReference type="EMBL" id="HBHQ01007405">
    <property type="protein sequence ID" value="CAD9813161.1"/>
    <property type="molecule type" value="Transcribed_RNA"/>
</dbReference>
<gene>
    <name evidence="2" type="ORF">ASEP1449_LOCUS4986</name>
</gene>
<proteinExistence type="predicted"/>
<feature type="region of interest" description="Disordered" evidence="1">
    <location>
        <begin position="1"/>
        <end position="63"/>
    </location>
</feature>
<name>A0A7S2UBN6_9STRA</name>